<reference evidence="1 2" key="1">
    <citation type="journal article" date="2022" name="New Phytol.">
        <title>Ecological generalism drives hyperdiversity of secondary metabolite gene clusters in xylarialean endophytes.</title>
        <authorList>
            <person name="Franco M.E.E."/>
            <person name="Wisecaver J.H."/>
            <person name="Arnold A.E."/>
            <person name="Ju Y.M."/>
            <person name="Slot J.C."/>
            <person name="Ahrendt S."/>
            <person name="Moore L.P."/>
            <person name="Eastman K.E."/>
            <person name="Scott K."/>
            <person name="Konkel Z."/>
            <person name="Mondo S.J."/>
            <person name="Kuo A."/>
            <person name="Hayes R.D."/>
            <person name="Haridas S."/>
            <person name="Andreopoulos B."/>
            <person name="Riley R."/>
            <person name="LaButti K."/>
            <person name="Pangilinan J."/>
            <person name="Lipzen A."/>
            <person name="Amirebrahimi M."/>
            <person name="Yan J."/>
            <person name="Adam C."/>
            <person name="Keymanesh K."/>
            <person name="Ng V."/>
            <person name="Louie K."/>
            <person name="Northen T."/>
            <person name="Drula E."/>
            <person name="Henrissat B."/>
            <person name="Hsieh H.M."/>
            <person name="Youens-Clark K."/>
            <person name="Lutzoni F."/>
            <person name="Miadlikowska J."/>
            <person name="Eastwood D.C."/>
            <person name="Hamelin R.C."/>
            <person name="Grigoriev I.V."/>
            <person name="U'Ren J.M."/>
        </authorList>
    </citation>
    <scope>NUCLEOTIDE SEQUENCE [LARGE SCALE GENOMIC DNA]</scope>
    <source>
        <strain evidence="1 2">ER1909</strain>
    </source>
</reference>
<protein>
    <submittedName>
        <fullName evidence="1">BTB/POZ domain-containing protein</fullName>
    </submittedName>
</protein>
<evidence type="ECO:0000313" key="1">
    <source>
        <dbReference type="EMBL" id="KAI6080895.1"/>
    </source>
</evidence>
<organism evidence="1 2">
    <name type="scientific">Hypoxylon rubiginosum</name>
    <dbReference type="NCBI Taxonomy" id="110542"/>
    <lineage>
        <taxon>Eukaryota</taxon>
        <taxon>Fungi</taxon>
        <taxon>Dikarya</taxon>
        <taxon>Ascomycota</taxon>
        <taxon>Pezizomycotina</taxon>
        <taxon>Sordariomycetes</taxon>
        <taxon>Xylariomycetidae</taxon>
        <taxon>Xylariales</taxon>
        <taxon>Hypoxylaceae</taxon>
        <taxon>Hypoxylon</taxon>
    </lineage>
</organism>
<gene>
    <name evidence="1" type="ORF">F4821DRAFT_275499</name>
</gene>
<sequence length="193" mass="22270">MPLVQGITKMFKNPEHADTKISIGSFELPAYQLVLAVQSPFFEKALNGNFQESKTNSFRFTEGNAQAHWRVFEYMYTGNYSDEPSKVLGVEDNNELAKYFRVYVTADFFLMDELKVYALERFESKLQRLWVSGLFVDCIREVYNSTNESEKRLRNAVTQVAKEHLSDLWLKKAFQSLVGEVGDFAVDLLAKFC</sequence>
<comment type="caution">
    <text evidence="1">The sequence shown here is derived from an EMBL/GenBank/DDBJ whole genome shotgun (WGS) entry which is preliminary data.</text>
</comment>
<dbReference type="Proteomes" id="UP001497680">
    <property type="component" value="Unassembled WGS sequence"/>
</dbReference>
<evidence type="ECO:0000313" key="2">
    <source>
        <dbReference type="Proteomes" id="UP001497680"/>
    </source>
</evidence>
<name>A0ACC0CKJ6_9PEZI</name>
<dbReference type="EMBL" id="MU394417">
    <property type="protein sequence ID" value="KAI6080895.1"/>
    <property type="molecule type" value="Genomic_DNA"/>
</dbReference>
<accession>A0ACC0CKJ6</accession>
<proteinExistence type="predicted"/>
<keyword evidence="2" id="KW-1185">Reference proteome</keyword>